<name>A0A1V6C996_UNCT6</name>
<dbReference type="InterPro" id="IPR050280">
    <property type="entry name" value="OMP_Chaperone_SurA"/>
</dbReference>
<evidence type="ECO:0000313" key="2">
    <source>
        <dbReference type="EMBL" id="OQB73445.1"/>
    </source>
</evidence>
<reference evidence="2" key="1">
    <citation type="submission" date="2017-02" db="EMBL/GenBank/DDBJ databases">
        <title>Delving into the versatile metabolic prowess of the omnipresent phylum Bacteroidetes.</title>
        <authorList>
            <person name="Nobu M.K."/>
            <person name="Mei R."/>
            <person name="Narihiro T."/>
            <person name="Kuroda K."/>
            <person name="Liu W.-T."/>
        </authorList>
    </citation>
    <scope>NUCLEOTIDE SEQUENCE</scope>
    <source>
        <strain evidence="2">ADurb.Bin131</strain>
    </source>
</reference>
<comment type="caution">
    <text evidence="2">The sequence shown here is derived from an EMBL/GenBank/DDBJ whole genome shotgun (WGS) entry which is preliminary data.</text>
</comment>
<accession>A0A1V6C996</accession>
<dbReference type="Proteomes" id="UP000485562">
    <property type="component" value="Unassembled WGS sequence"/>
</dbReference>
<proteinExistence type="predicted"/>
<dbReference type="EC" id="5.2.1.8" evidence="2"/>
<dbReference type="PANTHER" id="PTHR47637:SF1">
    <property type="entry name" value="CHAPERONE SURA"/>
    <property type="match status" value="1"/>
</dbReference>
<protein>
    <submittedName>
        <fullName evidence="2">Chaperone SurA</fullName>
        <ecNumber evidence="2">5.2.1.8</ecNumber>
    </submittedName>
</protein>
<organism evidence="2">
    <name type="scientific">candidate division TA06 bacterium ADurb.Bin131</name>
    <dbReference type="NCBI Taxonomy" id="1852827"/>
    <lineage>
        <taxon>Bacteria</taxon>
        <taxon>Bacteria division TA06</taxon>
    </lineage>
</organism>
<dbReference type="Gene3D" id="1.10.4030.10">
    <property type="entry name" value="Porin chaperone SurA, peptide-binding domain"/>
    <property type="match status" value="1"/>
</dbReference>
<keyword evidence="1" id="KW-0732">Signal</keyword>
<dbReference type="EMBL" id="MWDQ01000080">
    <property type="protein sequence ID" value="OQB73445.1"/>
    <property type="molecule type" value="Genomic_DNA"/>
</dbReference>
<keyword evidence="2" id="KW-0413">Isomerase</keyword>
<dbReference type="PANTHER" id="PTHR47637">
    <property type="entry name" value="CHAPERONE SURA"/>
    <property type="match status" value="1"/>
</dbReference>
<dbReference type="SUPFAM" id="SSF109998">
    <property type="entry name" value="Triger factor/SurA peptide-binding domain-like"/>
    <property type="match status" value="1"/>
</dbReference>
<dbReference type="AlphaFoldDB" id="A0A1V6C996"/>
<dbReference type="InterPro" id="IPR027304">
    <property type="entry name" value="Trigger_fact/SurA_dom_sf"/>
</dbReference>
<sequence>MRKLFILILTILFTSLFTSTLYGIEDRCVATVGTRIIWDNDVKERASVRNVSYESALFGIIAENLFAIQAKKENIPVSREEVDNRLNLIINGYASREKFFEFLAENGVSIDQYREIIADQIRADKLISQKISSKISISLIEISKKISKMSEEKEVVLLSKSFNDISEVESFISNLRENQNQAVSEMVSTGWIDSSRIDPFIMQKLKDAGKGKPVIIRTSEKIILYILVAERDNSPEEKYMRARKEIFDEKYNALLSDYVDELRKTIPVKIFDKSIEEQLFHK</sequence>
<dbReference type="GO" id="GO:0003755">
    <property type="term" value="F:peptidyl-prolyl cis-trans isomerase activity"/>
    <property type="evidence" value="ECO:0007669"/>
    <property type="project" value="UniProtKB-EC"/>
</dbReference>
<evidence type="ECO:0000256" key="1">
    <source>
        <dbReference type="ARBA" id="ARBA00022729"/>
    </source>
</evidence>
<dbReference type="Pfam" id="PF13624">
    <property type="entry name" value="SurA_N_3"/>
    <property type="match status" value="1"/>
</dbReference>
<gene>
    <name evidence="2" type="primary">surA</name>
    <name evidence="2" type="ORF">BWX89_00961</name>
</gene>